<proteinExistence type="inferred from homology"/>
<dbReference type="RefSeq" id="WP_084879280.1">
    <property type="nucleotide sequence ID" value="NZ_JAGGMY010000002.1"/>
</dbReference>
<dbReference type="GO" id="GO:0019202">
    <property type="term" value="F:amino acid kinase activity"/>
    <property type="evidence" value="ECO:0007669"/>
    <property type="project" value="TreeGrafter"/>
</dbReference>
<evidence type="ECO:0000313" key="4">
    <source>
        <dbReference type="Proteomes" id="UP000193749"/>
    </source>
</evidence>
<dbReference type="Gene3D" id="1.20.1270.170">
    <property type="match status" value="1"/>
</dbReference>
<keyword evidence="4" id="KW-1185">Reference proteome</keyword>
<comment type="similarity">
    <text evidence="1">Belongs to the pseudomonas-type ThrB family.</text>
</comment>
<dbReference type="AlphaFoldDB" id="A0A1X1EL58"/>
<dbReference type="Gene3D" id="1.10.510.10">
    <property type="entry name" value="Transferase(Phosphotransferase) domain 1"/>
    <property type="match status" value="1"/>
</dbReference>
<name>A0A1X1EL58_PANCY</name>
<dbReference type="EMBL" id="MLJI01000002">
    <property type="protein sequence ID" value="ORM89562.1"/>
    <property type="molecule type" value="Genomic_DNA"/>
</dbReference>
<evidence type="ECO:0000259" key="2">
    <source>
        <dbReference type="Pfam" id="PF01636"/>
    </source>
</evidence>
<dbReference type="InterPro" id="IPR002575">
    <property type="entry name" value="Aminoglycoside_PTrfase"/>
</dbReference>
<feature type="domain" description="Aminoglycoside phosphotransferase" evidence="2">
    <location>
        <begin position="37"/>
        <end position="273"/>
    </location>
</feature>
<dbReference type="Pfam" id="PF01636">
    <property type="entry name" value="APH"/>
    <property type="match status" value="1"/>
</dbReference>
<evidence type="ECO:0000256" key="1">
    <source>
        <dbReference type="ARBA" id="ARBA00038240"/>
    </source>
</evidence>
<dbReference type="PANTHER" id="PTHR21064">
    <property type="entry name" value="AMINOGLYCOSIDE PHOSPHOTRANSFERASE DOMAIN-CONTAINING PROTEIN-RELATED"/>
    <property type="match status" value="1"/>
</dbReference>
<dbReference type="InterPro" id="IPR011009">
    <property type="entry name" value="Kinase-like_dom_sf"/>
</dbReference>
<dbReference type="Proteomes" id="UP000193749">
    <property type="component" value="Unassembled WGS sequence"/>
</dbReference>
<sequence length="338" mass="38491">MVYNNAYLERLEAGLRPLLPQWGIDKAAELALLTFSENATFLVKDTATAQRLILRVHRPGCSTPQEINSELAWLHAVKAQGDINVAASIAMLNGEHIAELKEGDTSTWVVAFEFIPGSEPNSEVNLHHWYRRLGQTAGHLHQHSQQWQRPESFTRRTWRLETIIGEQGFWGDWRALHPFTPGERALLTQVEDDIKHKLGNYGHAPDRFGLVHCDMRLANLLVAGDKLTVIDFDDCGICWYGWDFATAVSFIEDDVRLSEYCQAWVSGYRTVRQFSSCDEEILPVLVMLRRLQLTAWMSSHAETPTAQQLRPGWVENTLALGKKYLANQLINRETLQDV</sequence>
<organism evidence="3 4">
    <name type="scientific">Pantoea cypripedii</name>
    <name type="common">Pectobacterium cypripedii</name>
    <name type="synonym">Erwinia cypripedii</name>
    <dbReference type="NCBI Taxonomy" id="55209"/>
    <lineage>
        <taxon>Bacteria</taxon>
        <taxon>Pseudomonadati</taxon>
        <taxon>Pseudomonadota</taxon>
        <taxon>Gammaproteobacteria</taxon>
        <taxon>Enterobacterales</taxon>
        <taxon>Erwiniaceae</taxon>
        <taxon>Pantoea</taxon>
    </lineage>
</organism>
<comment type="caution">
    <text evidence="3">The sequence shown here is derived from an EMBL/GenBank/DDBJ whole genome shotgun (WGS) entry which is preliminary data.</text>
</comment>
<dbReference type="SUPFAM" id="SSF56112">
    <property type="entry name" value="Protein kinase-like (PK-like)"/>
    <property type="match status" value="1"/>
</dbReference>
<protein>
    <submittedName>
        <fullName evidence="3">Phosphotransferase</fullName>
    </submittedName>
</protein>
<dbReference type="Gene3D" id="3.30.200.70">
    <property type="match status" value="1"/>
</dbReference>
<reference evidence="3 4" key="1">
    <citation type="journal article" date="2017" name="Antonie Van Leeuwenhoek">
        <title>Phylogenomic resolution of the bacterial genus Pantoea and its relationship with Erwinia and Tatumella.</title>
        <authorList>
            <person name="Palmer M."/>
            <person name="Steenkamp E.T."/>
            <person name="Coetzee M.P."/>
            <person name="Chan W.Y."/>
            <person name="van Zyl E."/>
            <person name="De Maayer P."/>
            <person name="Coutinho T.A."/>
            <person name="Blom J."/>
            <person name="Smits T.H."/>
            <person name="Duffy B."/>
            <person name="Venter S.N."/>
        </authorList>
    </citation>
    <scope>NUCLEOTIDE SEQUENCE [LARGE SCALE GENOMIC DNA]</scope>
    <source>
        <strain evidence="3 4">LMG 2657</strain>
    </source>
</reference>
<accession>A0A1X1EL58</accession>
<dbReference type="PANTHER" id="PTHR21064:SF6">
    <property type="entry name" value="AMINOGLYCOSIDE PHOSPHOTRANSFERASE DOMAIN-CONTAINING PROTEIN"/>
    <property type="match status" value="1"/>
</dbReference>
<dbReference type="OrthoDB" id="241498at2"/>
<dbReference type="InterPro" id="IPR050249">
    <property type="entry name" value="Pseudomonas-type_ThrB"/>
</dbReference>
<dbReference type="STRING" id="55209.HA50_23375"/>
<keyword evidence="3" id="KW-0808">Transferase</keyword>
<gene>
    <name evidence="3" type="ORF">HA50_23375</name>
</gene>
<evidence type="ECO:0000313" key="3">
    <source>
        <dbReference type="EMBL" id="ORM89562.1"/>
    </source>
</evidence>